<organism evidence="9">
    <name type="scientific">Medioppia subpectinata</name>
    <dbReference type="NCBI Taxonomy" id="1979941"/>
    <lineage>
        <taxon>Eukaryota</taxon>
        <taxon>Metazoa</taxon>
        <taxon>Ecdysozoa</taxon>
        <taxon>Arthropoda</taxon>
        <taxon>Chelicerata</taxon>
        <taxon>Arachnida</taxon>
        <taxon>Acari</taxon>
        <taxon>Acariformes</taxon>
        <taxon>Sarcoptiformes</taxon>
        <taxon>Oribatida</taxon>
        <taxon>Brachypylina</taxon>
        <taxon>Oppioidea</taxon>
        <taxon>Oppiidae</taxon>
        <taxon>Medioppia</taxon>
    </lineage>
</organism>
<dbReference type="InterPro" id="IPR000873">
    <property type="entry name" value="AMP-dep_synth/lig_dom"/>
</dbReference>
<comment type="catalytic activity">
    <reaction evidence="5">
        <text>a very long-chain fatty acid + ATP + CoA = a very long-chain fatty acyl-CoA + AMP + diphosphate</text>
        <dbReference type="Rhea" id="RHEA:54536"/>
        <dbReference type="ChEBI" id="CHEBI:30616"/>
        <dbReference type="ChEBI" id="CHEBI:33019"/>
        <dbReference type="ChEBI" id="CHEBI:57287"/>
        <dbReference type="ChEBI" id="CHEBI:58950"/>
        <dbReference type="ChEBI" id="CHEBI:138261"/>
        <dbReference type="ChEBI" id="CHEBI:456215"/>
    </reaction>
    <physiologicalReaction direction="left-to-right" evidence="5">
        <dbReference type="Rhea" id="RHEA:54537"/>
    </physiologicalReaction>
</comment>
<dbReference type="PROSITE" id="PS00455">
    <property type="entry name" value="AMP_BINDING"/>
    <property type="match status" value="1"/>
</dbReference>
<feature type="domain" description="AMP-dependent synthetase/ligase" evidence="8">
    <location>
        <begin position="28"/>
        <end position="341"/>
    </location>
</feature>
<dbReference type="InterPro" id="IPR020845">
    <property type="entry name" value="AMP-binding_CS"/>
</dbReference>
<feature type="non-terminal residue" evidence="9">
    <location>
        <position position="541"/>
    </location>
</feature>
<evidence type="ECO:0000256" key="7">
    <source>
        <dbReference type="ARBA" id="ARBA00048666"/>
    </source>
</evidence>
<dbReference type="GO" id="GO:0004467">
    <property type="term" value="F:long-chain fatty acid-CoA ligase activity"/>
    <property type="evidence" value="ECO:0007669"/>
    <property type="project" value="TreeGrafter"/>
</dbReference>
<comment type="similarity">
    <text evidence="1">Belongs to the ATP-dependent AMP-binding enzyme family.</text>
</comment>
<accession>A0A7R9Q561</accession>
<keyword evidence="2" id="KW-0436">Ligase</keyword>
<evidence type="ECO:0000313" key="9">
    <source>
        <dbReference type="EMBL" id="CAD7632563.1"/>
    </source>
</evidence>
<feature type="non-terminal residue" evidence="9">
    <location>
        <position position="1"/>
    </location>
</feature>
<dbReference type="OrthoDB" id="6408524at2759"/>
<evidence type="ECO:0000256" key="5">
    <source>
        <dbReference type="ARBA" id="ARBA00036527"/>
    </source>
</evidence>
<gene>
    <name evidence="9" type="ORF">OSB1V03_LOCUS12966</name>
</gene>
<reference evidence="9" key="1">
    <citation type="submission" date="2020-11" db="EMBL/GenBank/DDBJ databases">
        <authorList>
            <person name="Tran Van P."/>
        </authorList>
    </citation>
    <scope>NUCLEOTIDE SEQUENCE</scope>
</reference>
<evidence type="ECO:0000256" key="3">
    <source>
        <dbReference type="ARBA" id="ARBA00022741"/>
    </source>
</evidence>
<dbReference type="GO" id="GO:0005789">
    <property type="term" value="C:endoplasmic reticulum membrane"/>
    <property type="evidence" value="ECO:0007669"/>
    <property type="project" value="TreeGrafter"/>
</dbReference>
<dbReference type="AlphaFoldDB" id="A0A7R9Q561"/>
<dbReference type="PANTHER" id="PTHR43107:SF15">
    <property type="entry name" value="FATTY ACID TRANSPORT PROTEIN 3, ISOFORM A"/>
    <property type="match status" value="1"/>
</dbReference>
<evidence type="ECO:0000313" key="10">
    <source>
        <dbReference type="Proteomes" id="UP000759131"/>
    </source>
</evidence>
<sequence length="541" mass="62536">SFYYYIIVKYNLFKWKRNDQSVDELFVQTVAQYPHKIAIYYKNEKWSFAHLNDFSNQTANCFSGLGFKSKDEVCLMMNNRPEYMGLWLGLTKIGVIPALINTSNRTDFLLHAIKAIDCKAVIFENVFYERIAEIMPELTQFNPNIRYYCYGDIMEDTVAQTIINCEPIHQMIASVESSKGCLTTNKCHFDSILFYLYTSGTTGFSKAAIFRHYRYLTLGLVIGTSLQLKTSDIIYLSLPLYHANSCVSTCLGLIHGMSVVLKDKFSATDYWSDCIKYKCTVSNYIGELCRYLLAQPIRDCDKSHSIRVMFGNGLRPKIWHDFQQRFNIKLIAEFYASTEGNSNLMMFGNGLRPKIWHDFQQRFNIKLIAEFYASTEGNSNLINFPGREGAVGFYPYYYLWFVRLLYPLTLLKVDEESGEVIRQKNGLCISISAQFISLLRDKLDSKSCALIILSQELLECKAQRDQFKLMGEQLRERYGVIKRKMEGLGPTLSAVYDYEYDMPRSSQSAGEPLAQLLMTLKEQNKHLIREIDDLRMKLEDA</sequence>
<dbReference type="InterPro" id="IPR019179">
    <property type="entry name" value="CC149"/>
</dbReference>
<dbReference type="GO" id="GO:0044539">
    <property type="term" value="P:long-chain fatty acid import into cell"/>
    <property type="evidence" value="ECO:0007669"/>
    <property type="project" value="TreeGrafter"/>
</dbReference>
<keyword evidence="10" id="KW-1185">Reference proteome</keyword>
<dbReference type="Pfam" id="PF00501">
    <property type="entry name" value="AMP-binding"/>
    <property type="match status" value="1"/>
</dbReference>
<proteinExistence type="inferred from homology"/>
<dbReference type="InterPro" id="IPR042099">
    <property type="entry name" value="ANL_N_sf"/>
</dbReference>
<evidence type="ECO:0000256" key="6">
    <source>
        <dbReference type="ARBA" id="ARBA00041297"/>
    </source>
</evidence>
<dbReference type="EMBL" id="CAJPIZ010011188">
    <property type="protein sequence ID" value="CAG2112993.1"/>
    <property type="molecule type" value="Genomic_DNA"/>
</dbReference>
<dbReference type="GO" id="GO:0005886">
    <property type="term" value="C:plasma membrane"/>
    <property type="evidence" value="ECO:0007669"/>
    <property type="project" value="TreeGrafter"/>
</dbReference>
<name>A0A7R9Q561_9ACAR</name>
<dbReference type="GO" id="GO:0005524">
    <property type="term" value="F:ATP binding"/>
    <property type="evidence" value="ECO:0007669"/>
    <property type="project" value="UniProtKB-KW"/>
</dbReference>
<dbReference type="Pfam" id="PF09789">
    <property type="entry name" value="CC149"/>
    <property type="match status" value="1"/>
</dbReference>
<evidence type="ECO:0000256" key="1">
    <source>
        <dbReference type="ARBA" id="ARBA00006432"/>
    </source>
</evidence>
<dbReference type="EMBL" id="OC865763">
    <property type="protein sequence ID" value="CAD7632563.1"/>
    <property type="molecule type" value="Genomic_DNA"/>
</dbReference>
<keyword evidence="4" id="KW-0067">ATP-binding</keyword>
<dbReference type="PANTHER" id="PTHR43107">
    <property type="entry name" value="LONG-CHAIN FATTY ACID TRANSPORT PROTEIN"/>
    <property type="match status" value="1"/>
</dbReference>
<dbReference type="Proteomes" id="UP000759131">
    <property type="component" value="Unassembled WGS sequence"/>
</dbReference>
<evidence type="ECO:0000259" key="8">
    <source>
        <dbReference type="Pfam" id="PF00501"/>
    </source>
</evidence>
<dbReference type="GO" id="GO:0005324">
    <property type="term" value="F:long-chain fatty acid transmembrane transporter activity"/>
    <property type="evidence" value="ECO:0007669"/>
    <property type="project" value="TreeGrafter"/>
</dbReference>
<protein>
    <recommendedName>
        <fullName evidence="6">Long-chain-fatty-acid--CoA ligase</fullName>
    </recommendedName>
</protein>
<keyword evidence="3" id="KW-0547">Nucleotide-binding</keyword>
<evidence type="ECO:0000256" key="4">
    <source>
        <dbReference type="ARBA" id="ARBA00022840"/>
    </source>
</evidence>
<evidence type="ECO:0000256" key="2">
    <source>
        <dbReference type="ARBA" id="ARBA00022598"/>
    </source>
</evidence>
<dbReference type="Gene3D" id="3.40.50.12780">
    <property type="entry name" value="N-terminal domain of ligase-like"/>
    <property type="match status" value="1"/>
</dbReference>
<dbReference type="SUPFAM" id="SSF56801">
    <property type="entry name" value="Acetyl-CoA synthetase-like"/>
    <property type="match status" value="1"/>
</dbReference>
<comment type="catalytic activity">
    <reaction evidence="7">
        <text>tetracosanoate + ATP + CoA = tetracosanoyl-CoA + AMP + diphosphate</text>
        <dbReference type="Rhea" id="RHEA:33639"/>
        <dbReference type="ChEBI" id="CHEBI:30616"/>
        <dbReference type="ChEBI" id="CHEBI:31014"/>
        <dbReference type="ChEBI" id="CHEBI:33019"/>
        <dbReference type="ChEBI" id="CHEBI:57287"/>
        <dbReference type="ChEBI" id="CHEBI:65052"/>
        <dbReference type="ChEBI" id="CHEBI:456215"/>
    </reaction>
    <physiologicalReaction direction="left-to-right" evidence="7">
        <dbReference type="Rhea" id="RHEA:33640"/>
    </physiologicalReaction>
</comment>